<sequence>METIKIIIERSADYFDAYAENCNGVYGAGTTAEEAKKEALKGLELFVNTRDKKDLPEILRGEYRIVCKYDIRSLLNYCNQYFSNVALERLTGINQKQLFHYASGLKKPREAQRKKIEESFHKLGRELLAVEL</sequence>
<name>A0A5J4RS59_9ZZZZ</name>
<dbReference type="EMBL" id="SNRY01000791">
    <property type="protein sequence ID" value="KAA6336448.1"/>
    <property type="molecule type" value="Genomic_DNA"/>
</dbReference>
<proteinExistence type="predicted"/>
<evidence type="ECO:0008006" key="2">
    <source>
        <dbReference type="Google" id="ProtNLM"/>
    </source>
</evidence>
<dbReference type="InterPro" id="IPR035069">
    <property type="entry name" value="TTHA1013/TTHA0281-like"/>
</dbReference>
<dbReference type="SUPFAM" id="SSF143100">
    <property type="entry name" value="TTHA1013/TTHA0281-like"/>
    <property type="match status" value="1"/>
</dbReference>
<reference evidence="1" key="1">
    <citation type="submission" date="2019-03" db="EMBL/GenBank/DDBJ databases">
        <title>Single cell metagenomics reveals metabolic interactions within the superorganism composed of flagellate Streblomastix strix and complex community of Bacteroidetes bacteria on its surface.</title>
        <authorList>
            <person name="Treitli S.C."/>
            <person name="Kolisko M."/>
            <person name="Husnik F."/>
            <person name="Keeling P."/>
            <person name="Hampl V."/>
        </authorList>
    </citation>
    <scope>NUCLEOTIDE SEQUENCE</scope>
    <source>
        <strain evidence="1">STM</strain>
    </source>
</reference>
<comment type="caution">
    <text evidence="1">The sequence shown here is derived from an EMBL/GenBank/DDBJ whole genome shotgun (WGS) entry which is preliminary data.</text>
</comment>
<gene>
    <name evidence="1" type="ORF">EZS27_015395</name>
</gene>
<dbReference type="AlphaFoldDB" id="A0A5J4RS59"/>
<accession>A0A5J4RS59</accession>
<protein>
    <recommendedName>
        <fullName evidence="2">HicB-like antitoxin of toxin-antitoxin system domain-containing protein</fullName>
    </recommendedName>
</protein>
<evidence type="ECO:0000313" key="1">
    <source>
        <dbReference type="EMBL" id="KAA6336448.1"/>
    </source>
</evidence>
<organism evidence="1">
    <name type="scientific">termite gut metagenome</name>
    <dbReference type="NCBI Taxonomy" id="433724"/>
    <lineage>
        <taxon>unclassified sequences</taxon>
        <taxon>metagenomes</taxon>
        <taxon>organismal metagenomes</taxon>
    </lineage>
</organism>